<evidence type="ECO:0000313" key="3">
    <source>
        <dbReference type="EMBL" id="MBS5520312.1"/>
    </source>
</evidence>
<dbReference type="AlphaFoldDB" id="A0A943I4W2"/>
<protein>
    <submittedName>
        <fullName evidence="3">Asp23/Gls24 family envelope stress response protein</fullName>
    </submittedName>
</protein>
<feature type="region of interest" description="Disordered" evidence="2">
    <location>
        <begin position="130"/>
        <end position="150"/>
    </location>
</feature>
<dbReference type="Pfam" id="PF03780">
    <property type="entry name" value="Asp23"/>
    <property type="match status" value="1"/>
</dbReference>
<comment type="similarity">
    <text evidence="1">Belongs to the asp23 family.</text>
</comment>
<comment type="caution">
    <text evidence="3">The sequence shown here is derived from an EMBL/GenBank/DDBJ whole genome shotgun (WGS) entry which is preliminary data.</text>
</comment>
<proteinExistence type="inferred from homology"/>
<reference evidence="3" key="1">
    <citation type="submission" date="2021-02" db="EMBL/GenBank/DDBJ databases">
        <title>Infant gut strain persistence is associated with maternal origin, phylogeny, and functional potential including surface adhesion and iron acquisition.</title>
        <authorList>
            <person name="Lou Y.C."/>
        </authorList>
    </citation>
    <scope>NUCLEOTIDE SEQUENCE</scope>
    <source>
        <strain evidence="3">L3_106_000M1_dasL3_106_000M1_concoct_15</strain>
    </source>
</reference>
<evidence type="ECO:0000313" key="4">
    <source>
        <dbReference type="Proteomes" id="UP000754226"/>
    </source>
</evidence>
<sequence length="150" mass="16193">MIQGKTIISDEVFVDIVRAAAQDLGHVTLSLNEGSSLFSLAKRVTDKMVPQISVRKSDTTVDENGTVTKGHVSFELKVAVEYGSNIPEVVENLRQAIVKEVAALTDFYVDSVDVVVARLVNIQKEADPLVTEQEKAAVPEAEKESPAAQG</sequence>
<gene>
    <name evidence="3" type="ORF">KHX13_08350</name>
</gene>
<accession>A0A943I4W2</accession>
<evidence type="ECO:0000256" key="2">
    <source>
        <dbReference type="SAM" id="MobiDB-lite"/>
    </source>
</evidence>
<dbReference type="Proteomes" id="UP000754226">
    <property type="component" value="Unassembled WGS sequence"/>
</dbReference>
<dbReference type="EMBL" id="JAGZCZ010000011">
    <property type="protein sequence ID" value="MBS5520312.1"/>
    <property type="molecule type" value="Genomic_DNA"/>
</dbReference>
<organism evidence="3 4">
    <name type="scientific">Acidaminococcus intestini</name>
    <dbReference type="NCBI Taxonomy" id="187327"/>
    <lineage>
        <taxon>Bacteria</taxon>
        <taxon>Bacillati</taxon>
        <taxon>Bacillota</taxon>
        <taxon>Negativicutes</taxon>
        <taxon>Acidaminococcales</taxon>
        <taxon>Acidaminococcaceae</taxon>
        <taxon>Acidaminococcus</taxon>
    </lineage>
</organism>
<dbReference type="InterPro" id="IPR005531">
    <property type="entry name" value="Asp23"/>
</dbReference>
<evidence type="ECO:0000256" key="1">
    <source>
        <dbReference type="ARBA" id="ARBA00005721"/>
    </source>
</evidence>
<name>A0A943I4W2_9FIRM</name>